<sequence>MRVSDTPSSAPEPAAGSGPAGWPPSWPPSGPAGGSEGNGRRRVVVAVLAAVLVVAGAVLVPLLIVGGDDEPGTGDDAETAVPATASASRAEPSSRPTRRGGDPRPAPSPSTSFPPVKPGDDLSAVKVYNDLPSSHVDYDIAYDPVPPVGGPHAPTWIECGVYDEPIREENGVHDLEHGSVWITYDAAKLDADDIDALADALPDNGIMSPYPGIPAPVVVTVWGRQLLLTGADDPRLQLFIDEYAGSSTAPEPFFSCDGGISPEDAVPR</sequence>
<name>A0ABP9PFX3_9ACTN</name>
<organism evidence="3 4">
    <name type="scientific">Nocardioides marinquilinus</name>
    <dbReference type="NCBI Taxonomy" id="1210400"/>
    <lineage>
        <taxon>Bacteria</taxon>
        <taxon>Bacillati</taxon>
        <taxon>Actinomycetota</taxon>
        <taxon>Actinomycetes</taxon>
        <taxon>Propionibacteriales</taxon>
        <taxon>Nocardioidaceae</taxon>
        <taxon>Nocardioides</taxon>
    </lineage>
</organism>
<dbReference type="InterPro" id="IPR021454">
    <property type="entry name" value="DUF3105"/>
</dbReference>
<feature type="compositionally biased region" description="Low complexity" evidence="1">
    <location>
        <begin position="82"/>
        <end position="95"/>
    </location>
</feature>
<feature type="transmembrane region" description="Helical" evidence="2">
    <location>
        <begin position="43"/>
        <end position="64"/>
    </location>
</feature>
<feature type="region of interest" description="Disordered" evidence="1">
    <location>
        <begin position="1"/>
        <end position="38"/>
    </location>
</feature>
<keyword evidence="2" id="KW-1133">Transmembrane helix</keyword>
<evidence type="ECO:0000313" key="4">
    <source>
        <dbReference type="Proteomes" id="UP001500221"/>
    </source>
</evidence>
<keyword evidence="2" id="KW-0812">Transmembrane</keyword>
<proteinExistence type="predicted"/>
<reference evidence="4" key="1">
    <citation type="journal article" date="2019" name="Int. J. Syst. Evol. Microbiol.">
        <title>The Global Catalogue of Microorganisms (GCM) 10K type strain sequencing project: providing services to taxonomists for standard genome sequencing and annotation.</title>
        <authorList>
            <consortium name="The Broad Institute Genomics Platform"/>
            <consortium name="The Broad Institute Genome Sequencing Center for Infectious Disease"/>
            <person name="Wu L."/>
            <person name="Ma J."/>
        </authorList>
    </citation>
    <scope>NUCLEOTIDE SEQUENCE [LARGE SCALE GENOMIC DNA]</scope>
    <source>
        <strain evidence="4">JCM 18459</strain>
    </source>
</reference>
<evidence type="ECO:0008006" key="5">
    <source>
        <dbReference type="Google" id="ProtNLM"/>
    </source>
</evidence>
<protein>
    <recommendedName>
        <fullName evidence="5">DUF3105 domain-containing protein</fullName>
    </recommendedName>
</protein>
<feature type="compositionally biased region" description="Acidic residues" evidence="1">
    <location>
        <begin position="68"/>
        <end position="78"/>
    </location>
</feature>
<keyword evidence="4" id="KW-1185">Reference proteome</keyword>
<feature type="region of interest" description="Disordered" evidence="1">
    <location>
        <begin position="68"/>
        <end position="123"/>
    </location>
</feature>
<comment type="caution">
    <text evidence="3">The sequence shown here is derived from an EMBL/GenBank/DDBJ whole genome shotgun (WGS) entry which is preliminary data.</text>
</comment>
<feature type="compositionally biased region" description="Pro residues" evidence="1">
    <location>
        <begin position="21"/>
        <end position="30"/>
    </location>
</feature>
<feature type="compositionally biased region" description="Low complexity" evidence="1">
    <location>
        <begin position="7"/>
        <end position="17"/>
    </location>
</feature>
<dbReference type="Pfam" id="PF11303">
    <property type="entry name" value="DUF3105"/>
    <property type="match status" value="1"/>
</dbReference>
<dbReference type="Proteomes" id="UP001500221">
    <property type="component" value="Unassembled WGS sequence"/>
</dbReference>
<accession>A0ABP9PFX3</accession>
<evidence type="ECO:0000256" key="2">
    <source>
        <dbReference type="SAM" id="Phobius"/>
    </source>
</evidence>
<dbReference type="EMBL" id="BAABKG010000001">
    <property type="protein sequence ID" value="GAA5144304.1"/>
    <property type="molecule type" value="Genomic_DNA"/>
</dbReference>
<evidence type="ECO:0000313" key="3">
    <source>
        <dbReference type="EMBL" id="GAA5144304.1"/>
    </source>
</evidence>
<keyword evidence="2" id="KW-0472">Membrane</keyword>
<evidence type="ECO:0000256" key="1">
    <source>
        <dbReference type="SAM" id="MobiDB-lite"/>
    </source>
</evidence>
<gene>
    <name evidence="3" type="ORF">GCM10023340_11890</name>
</gene>